<accession>A0AA39ZBL2</accession>
<dbReference type="EMBL" id="JAULSY010000063">
    <property type="protein sequence ID" value="KAK0667983.1"/>
    <property type="molecule type" value="Genomic_DNA"/>
</dbReference>
<keyword evidence="3" id="KW-1185">Reference proteome</keyword>
<name>A0AA39ZBL2_9PEZI</name>
<sequence>MDPNSRPMAWTSGQGPLLGPYNAFSLLVHGSTLIIHVAGNPNSTPIIAHINANSEFSVIKTTVARRLATTAHPIPQQYSIMIPQVGLVTPEEWVTVTCDIPEMGVEGMTVNLQMADWEDPLVHMYIGRRFLSQLPREPVSPEATDYRSPPGAQSNVAALSAAAQRPPPQMILNGATAVESPESVMAQYGNNTPPMPVVNSFLGASSAHQLQVPDSYPSFAVTHGTADFDCSSSWAPISAPSNIFSLGTFPTSSVTSGDRANYSHEDSNTTALPQNGGDATYLSFDADNDYDADHDYDGDYDYDMLNAQDKAGDGPFGGRAGGWPF</sequence>
<evidence type="ECO:0000313" key="3">
    <source>
        <dbReference type="Proteomes" id="UP001174997"/>
    </source>
</evidence>
<dbReference type="Proteomes" id="UP001174997">
    <property type="component" value="Unassembled WGS sequence"/>
</dbReference>
<reference evidence="2" key="1">
    <citation type="submission" date="2023-06" db="EMBL/GenBank/DDBJ databases">
        <title>Genome-scale phylogeny and comparative genomics of the fungal order Sordariales.</title>
        <authorList>
            <consortium name="Lawrence Berkeley National Laboratory"/>
            <person name="Hensen N."/>
            <person name="Bonometti L."/>
            <person name="Westerberg I."/>
            <person name="Brannstrom I.O."/>
            <person name="Guillou S."/>
            <person name="Cros-Aarteil S."/>
            <person name="Calhoun S."/>
            <person name="Haridas S."/>
            <person name="Kuo A."/>
            <person name="Mondo S."/>
            <person name="Pangilinan J."/>
            <person name="Riley R."/>
            <person name="Labutti K."/>
            <person name="Andreopoulos B."/>
            <person name="Lipzen A."/>
            <person name="Chen C."/>
            <person name="Yanf M."/>
            <person name="Daum C."/>
            <person name="Ng V."/>
            <person name="Clum A."/>
            <person name="Steindorff A."/>
            <person name="Ohm R."/>
            <person name="Martin F."/>
            <person name="Silar P."/>
            <person name="Natvig D."/>
            <person name="Lalanne C."/>
            <person name="Gautier V."/>
            <person name="Ament-Velasquez S.L."/>
            <person name="Kruys A."/>
            <person name="Hutchinson M.I."/>
            <person name="Powell A.J."/>
            <person name="Barry K."/>
            <person name="Miller A.N."/>
            <person name="Grigoriev I.V."/>
            <person name="Debuchy R."/>
            <person name="Gladieux P."/>
            <person name="Thoren M.H."/>
            <person name="Johannesson H."/>
        </authorList>
    </citation>
    <scope>NUCLEOTIDE SEQUENCE</scope>
    <source>
        <strain evidence="2">CBS 307.81</strain>
    </source>
</reference>
<proteinExistence type="predicted"/>
<gene>
    <name evidence="2" type="ORF">QBC41DRAFT_322801</name>
</gene>
<evidence type="ECO:0000313" key="2">
    <source>
        <dbReference type="EMBL" id="KAK0667983.1"/>
    </source>
</evidence>
<protein>
    <submittedName>
        <fullName evidence="2">Uncharacterized protein</fullName>
    </submittedName>
</protein>
<organism evidence="2 3">
    <name type="scientific">Cercophora samala</name>
    <dbReference type="NCBI Taxonomy" id="330535"/>
    <lineage>
        <taxon>Eukaryota</taxon>
        <taxon>Fungi</taxon>
        <taxon>Dikarya</taxon>
        <taxon>Ascomycota</taxon>
        <taxon>Pezizomycotina</taxon>
        <taxon>Sordariomycetes</taxon>
        <taxon>Sordariomycetidae</taxon>
        <taxon>Sordariales</taxon>
        <taxon>Lasiosphaeriaceae</taxon>
        <taxon>Cercophora</taxon>
    </lineage>
</organism>
<comment type="caution">
    <text evidence="2">The sequence shown here is derived from an EMBL/GenBank/DDBJ whole genome shotgun (WGS) entry which is preliminary data.</text>
</comment>
<dbReference type="AlphaFoldDB" id="A0AA39ZBL2"/>
<feature type="region of interest" description="Disordered" evidence="1">
    <location>
        <begin position="255"/>
        <end position="276"/>
    </location>
</feature>
<evidence type="ECO:0000256" key="1">
    <source>
        <dbReference type="SAM" id="MobiDB-lite"/>
    </source>
</evidence>